<dbReference type="Proteomes" id="UP000178449">
    <property type="component" value="Unassembled WGS sequence"/>
</dbReference>
<proteinExistence type="predicted"/>
<evidence type="ECO:0008006" key="3">
    <source>
        <dbReference type="Google" id="ProtNLM"/>
    </source>
</evidence>
<evidence type="ECO:0000313" key="1">
    <source>
        <dbReference type="EMBL" id="OGG94612.1"/>
    </source>
</evidence>
<name>A0A1F6G926_9PROT</name>
<sequence length="156" mass="17178">MPEYIKSLHFGGYGGTLSDSSDTTHREGPAFDTINSLSIYYRSEDKCPCGIMVDFETGDPFVAGLQQDKPSKMVRLKPGVIIEKVIGQLDVTKGIYGVVSYLKFTFSGEKAPEPMEIGEALTSRPMVTLAAKLKPNGFYSSFSSHMDSISIWHQPE</sequence>
<protein>
    <recommendedName>
        <fullName evidence="3">Jacalin-type lectin domain-containing protein</fullName>
    </recommendedName>
</protein>
<comment type="caution">
    <text evidence="1">The sequence shown here is derived from an EMBL/GenBank/DDBJ whole genome shotgun (WGS) entry which is preliminary data.</text>
</comment>
<organism evidence="1 2">
    <name type="scientific">Candidatus Lambdaproteobacteria bacterium RIFOXYD2_FULL_50_16</name>
    <dbReference type="NCBI Taxonomy" id="1817772"/>
    <lineage>
        <taxon>Bacteria</taxon>
        <taxon>Pseudomonadati</taxon>
        <taxon>Pseudomonadota</taxon>
        <taxon>Candidatus Lambdaproteobacteria</taxon>
    </lineage>
</organism>
<dbReference type="STRING" id="1817772.A2527_05350"/>
<accession>A0A1F6G926</accession>
<dbReference type="EMBL" id="MFNE01000036">
    <property type="protein sequence ID" value="OGG94612.1"/>
    <property type="molecule type" value="Genomic_DNA"/>
</dbReference>
<evidence type="ECO:0000313" key="2">
    <source>
        <dbReference type="Proteomes" id="UP000178449"/>
    </source>
</evidence>
<dbReference type="AlphaFoldDB" id="A0A1F6G926"/>
<reference evidence="1 2" key="1">
    <citation type="journal article" date="2016" name="Nat. Commun.">
        <title>Thousands of microbial genomes shed light on interconnected biogeochemical processes in an aquifer system.</title>
        <authorList>
            <person name="Anantharaman K."/>
            <person name="Brown C.T."/>
            <person name="Hug L.A."/>
            <person name="Sharon I."/>
            <person name="Castelle C.J."/>
            <person name="Probst A.J."/>
            <person name="Thomas B.C."/>
            <person name="Singh A."/>
            <person name="Wilkins M.J."/>
            <person name="Karaoz U."/>
            <person name="Brodie E.L."/>
            <person name="Williams K.H."/>
            <person name="Hubbard S.S."/>
            <person name="Banfield J.F."/>
        </authorList>
    </citation>
    <scope>NUCLEOTIDE SEQUENCE [LARGE SCALE GENOMIC DNA]</scope>
</reference>
<gene>
    <name evidence="1" type="ORF">A2527_05350</name>
</gene>